<keyword evidence="2" id="KW-1185">Reference proteome</keyword>
<protein>
    <submittedName>
        <fullName evidence="1">Dehydrogenase/reductase sdr family member 11</fullName>
    </submittedName>
</protein>
<evidence type="ECO:0000313" key="2">
    <source>
        <dbReference type="Proteomes" id="UP001056778"/>
    </source>
</evidence>
<organism evidence="1 2">
    <name type="scientific">Holotrichia oblita</name>
    <name type="common">Chafer beetle</name>
    <dbReference type="NCBI Taxonomy" id="644536"/>
    <lineage>
        <taxon>Eukaryota</taxon>
        <taxon>Metazoa</taxon>
        <taxon>Ecdysozoa</taxon>
        <taxon>Arthropoda</taxon>
        <taxon>Hexapoda</taxon>
        <taxon>Insecta</taxon>
        <taxon>Pterygota</taxon>
        <taxon>Neoptera</taxon>
        <taxon>Endopterygota</taxon>
        <taxon>Coleoptera</taxon>
        <taxon>Polyphaga</taxon>
        <taxon>Scarabaeiformia</taxon>
        <taxon>Scarabaeidae</taxon>
        <taxon>Melolonthinae</taxon>
        <taxon>Holotrichia</taxon>
    </lineage>
</organism>
<proteinExistence type="predicted"/>
<evidence type="ECO:0000313" key="1">
    <source>
        <dbReference type="EMBL" id="KAI4461648.1"/>
    </source>
</evidence>
<comment type="caution">
    <text evidence="1">The sequence shown here is derived from an EMBL/GenBank/DDBJ whole genome shotgun (WGS) entry which is preliminary data.</text>
</comment>
<accession>A0ACB9T4D4</accession>
<name>A0ACB9T4D4_HOLOL</name>
<dbReference type="EMBL" id="CM043019">
    <property type="protein sequence ID" value="KAI4461648.1"/>
    <property type="molecule type" value="Genomic_DNA"/>
</dbReference>
<dbReference type="Proteomes" id="UP001056778">
    <property type="component" value="Chromosome 5"/>
</dbReference>
<reference evidence="1" key="1">
    <citation type="submission" date="2022-04" db="EMBL/GenBank/DDBJ databases">
        <title>Chromosome-scale genome assembly of Holotrichia oblita Faldermann.</title>
        <authorList>
            <person name="Rongchong L."/>
        </authorList>
    </citation>
    <scope>NUCLEOTIDE SEQUENCE</scope>
    <source>
        <strain evidence="1">81SQS9</strain>
    </source>
</reference>
<gene>
    <name evidence="1" type="ORF">MML48_5g00013733</name>
</gene>
<sequence length="521" mass="56517">MIHKAGFIGFLVYSVVSSRGEWTGTMSDLKDKVAIVTGASSGIGASIVKKLLESGMKVVGLARRKTKVEELGKSYEGKLFARETDVTKEEDIIDAFNWTEKNVGPIYILVNNAGVAYISPIDESDTEKLKQVLNTNVLALTICTREAVKSMKSNKIDGFIININSVAGHYPAGFTGLSIYTASKHGVTAFTESIRRELAKSGDKIRITSLSPGVVESEMTTQFLDKLPYLKAEDIANGVVYIITQPSNVNVSINVIPLGRDRYLFPVGLCAYLTEVTMNTLKDKVAIVTGASSGIGAGIVKELLQSGMKVVGLARRKAKVEELGKSYAGKLFARETDLTKVEDIVNAFAWTEKNVGPVYVLVNNAGVLYASSIDEGDIEKFKQMLNTNVLALTVCTKEAVKCMKANKVDGFIINISSISGHYPAVVPGFSVYTMSKYGVTAFTESIRRELAQAGSKIRITNLSPGLVESEMTDEFLDKHPFIKREDIANGVKYVISQPQGVNVSINMQLNKFGGTIKALIS</sequence>